<dbReference type="EMBL" id="VSSQ01025057">
    <property type="protein sequence ID" value="MPM72947.1"/>
    <property type="molecule type" value="Genomic_DNA"/>
</dbReference>
<dbReference type="EC" id="6.3.2.1" evidence="3"/>
<dbReference type="PANTHER" id="PTHR21299:SF1">
    <property type="entry name" value="PANTOATE--BETA-ALANINE LIGASE"/>
    <property type="match status" value="1"/>
</dbReference>
<name>A0A645C712_9ZZZZ</name>
<evidence type="ECO:0000256" key="1">
    <source>
        <dbReference type="ARBA" id="ARBA00004990"/>
    </source>
</evidence>
<organism evidence="9">
    <name type="scientific">bioreactor metagenome</name>
    <dbReference type="NCBI Taxonomy" id="1076179"/>
    <lineage>
        <taxon>unclassified sequences</taxon>
        <taxon>metagenomes</taxon>
        <taxon>ecological metagenomes</taxon>
    </lineage>
</organism>
<dbReference type="FunFam" id="3.30.1300.10:FF:000001">
    <property type="entry name" value="Pantothenate synthetase"/>
    <property type="match status" value="1"/>
</dbReference>
<gene>
    <name evidence="9" type="primary">panC_18</name>
    <name evidence="9" type="ORF">SDC9_119923</name>
</gene>
<proteinExistence type="inferred from homology"/>
<dbReference type="PANTHER" id="PTHR21299">
    <property type="entry name" value="CYTIDYLATE KINASE/PANTOATE-BETA-ALANINE LIGASE"/>
    <property type="match status" value="1"/>
</dbReference>
<accession>A0A645C712</accession>
<evidence type="ECO:0000313" key="9">
    <source>
        <dbReference type="EMBL" id="MPM72947.1"/>
    </source>
</evidence>
<keyword evidence="7" id="KW-0067">ATP-binding</keyword>
<evidence type="ECO:0000256" key="4">
    <source>
        <dbReference type="ARBA" id="ARBA00022598"/>
    </source>
</evidence>
<dbReference type="GO" id="GO:0004592">
    <property type="term" value="F:pantoate-beta-alanine ligase activity"/>
    <property type="evidence" value="ECO:0007669"/>
    <property type="project" value="UniProtKB-EC"/>
</dbReference>
<comment type="similarity">
    <text evidence="2">Belongs to the pantothenate synthetase family.</text>
</comment>
<keyword evidence="4 9" id="KW-0436">Ligase</keyword>
<dbReference type="Gene3D" id="3.30.1300.10">
    <property type="entry name" value="Pantoate-beta-alanine ligase, C-terminal domain"/>
    <property type="match status" value="1"/>
</dbReference>
<keyword evidence="5" id="KW-0566">Pantothenate biosynthesis</keyword>
<dbReference type="Gene3D" id="3.40.50.620">
    <property type="entry name" value="HUPs"/>
    <property type="match status" value="1"/>
</dbReference>
<sequence length="185" mass="20293">MYPHGSSTFVEVTGDITRVLCGASRPTHFKGVTTVVAMLFNIVQPQKAYFGQKDAQQAAVLMKMVTDLHMNIELVVCPIVREEDGLAMSSRNTYLSAAERAQAMILNRALLEGKTAFEKGENSVEGLIQLITGKINEAPLADIDYVSIYAFPSLETIETVEEKALAAVAVRFGKTRLIDNIILEK</sequence>
<dbReference type="InterPro" id="IPR042176">
    <property type="entry name" value="Pantoate_ligase_C"/>
</dbReference>
<comment type="catalytic activity">
    <reaction evidence="8">
        <text>(R)-pantoate + beta-alanine + ATP = (R)-pantothenate + AMP + diphosphate + H(+)</text>
        <dbReference type="Rhea" id="RHEA:10912"/>
        <dbReference type="ChEBI" id="CHEBI:15378"/>
        <dbReference type="ChEBI" id="CHEBI:15980"/>
        <dbReference type="ChEBI" id="CHEBI:29032"/>
        <dbReference type="ChEBI" id="CHEBI:30616"/>
        <dbReference type="ChEBI" id="CHEBI:33019"/>
        <dbReference type="ChEBI" id="CHEBI:57966"/>
        <dbReference type="ChEBI" id="CHEBI:456215"/>
        <dbReference type="EC" id="6.3.2.1"/>
    </reaction>
</comment>
<evidence type="ECO:0000256" key="7">
    <source>
        <dbReference type="ARBA" id="ARBA00022840"/>
    </source>
</evidence>
<dbReference type="UniPathway" id="UPA00028">
    <property type="reaction ID" value="UER00005"/>
</dbReference>
<dbReference type="AlphaFoldDB" id="A0A645C712"/>
<comment type="pathway">
    <text evidence="1">Cofactor biosynthesis; (R)-pantothenate biosynthesis; (R)-pantothenate from (R)-pantoate and beta-alanine: step 1/1.</text>
</comment>
<dbReference type="GO" id="GO:0005829">
    <property type="term" value="C:cytosol"/>
    <property type="evidence" value="ECO:0007669"/>
    <property type="project" value="TreeGrafter"/>
</dbReference>
<comment type="caution">
    <text evidence="9">The sequence shown here is derived from an EMBL/GenBank/DDBJ whole genome shotgun (WGS) entry which is preliminary data.</text>
</comment>
<evidence type="ECO:0000256" key="6">
    <source>
        <dbReference type="ARBA" id="ARBA00022741"/>
    </source>
</evidence>
<dbReference type="Pfam" id="PF02569">
    <property type="entry name" value="Pantoate_ligase"/>
    <property type="match status" value="1"/>
</dbReference>
<reference evidence="9" key="1">
    <citation type="submission" date="2019-08" db="EMBL/GenBank/DDBJ databases">
        <authorList>
            <person name="Kucharzyk K."/>
            <person name="Murdoch R.W."/>
            <person name="Higgins S."/>
            <person name="Loffler F."/>
        </authorList>
    </citation>
    <scope>NUCLEOTIDE SEQUENCE</scope>
</reference>
<evidence type="ECO:0000256" key="5">
    <source>
        <dbReference type="ARBA" id="ARBA00022655"/>
    </source>
</evidence>
<dbReference type="GO" id="GO:0015940">
    <property type="term" value="P:pantothenate biosynthetic process"/>
    <property type="evidence" value="ECO:0007669"/>
    <property type="project" value="UniProtKB-UniPathway"/>
</dbReference>
<keyword evidence="6" id="KW-0547">Nucleotide-binding</keyword>
<protein>
    <recommendedName>
        <fullName evidence="3">pantoate--beta-alanine ligase (AMP-forming)</fullName>
        <ecNumber evidence="3">6.3.2.1</ecNumber>
    </recommendedName>
</protein>
<dbReference type="InterPro" id="IPR003721">
    <property type="entry name" value="Pantoate_ligase"/>
</dbReference>
<evidence type="ECO:0000256" key="2">
    <source>
        <dbReference type="ARBA" id="ARBA00009256"/>
    </source>
</evidence>
<dbReference type="SUPFAM" id="SSF52374">
    <property type="entry name" value="Nucleotidylyl transferase"/>
    <property type="match status" value="1"/>
</dbReference>
<dbReference type="GO" id="GO:0005524">
    <property type="term" value="F:ATP binding"/>
    <property type="evidence" value="ECO:0007669"/>
    <property type="project" value="UniProtKB-KW"/>
</dbReference>
<evidence type="ECO:0000256" key="3">
    <source>
        <dbReference type="ARBA" id="ARBA00012219"/>
    </source>
</evidence>
<dbReference type="InterPro" id="IPR014729">
    <property type="entry name" value="Rossmann-like_a/b/a_fold"/>
</dbReference>
<evidence type="ECO:0000256" key="8">
    <source>
        <dbReference type="ARBA" id="ARBA00048258"/>
    </source>
</evidence>